<dbReference type="OrthoDB" id="529205at2759"/>
<dbReference type="GeneID" id="81394020"/>
<protein>
    <submittedName>
        <fullName evidence="2">Uncharacterized protein</fullName>
    </submittedName>
</protein>
<feature type="compositionally biased region" description="Low complexity" evidence="1">
    <location>
        <begin position="17"/>
        <end position="36"/>
    </location>
</feature>
<accession>A0A9W9FKY5</accession>
<reference evidence="2" key="2">
    <citation type="journal article" date="2023" name="IMA Fungus">
        <title>Comparative genomic study of the Penicillium genus elucidates a diverse pangenome and 15 lateral gene transfer events.</title>
        <authorList>
            <person name="Petersen C."/>
            <person name="Sorensen T."/>
            <person name="Nielsen M.R."/>
            <person name="Sondergaard T.E."/>
            <person name="Sorensen J.L."/>
            <person name="Fitzpatrick D.A."/>
            <person name="Frisvad J.C."/>
            <person name="Nielsen K.L."/>
        </authorList>
    </citation>
    <scope>NUCLEOTIDE SEQUENCE</scope>
    <source>
        <strain evidence="2">IBT 34128</strain>
    </source>
</reference>
<feature type="region of interest" description="Disordered" evidence="1">
    <location>
        <begin position="1"/>
        <end position="120"/>
    </location>
</feature>
<name>A0A9W9FKY5_9EURO</name>
<evidence type="ECO:0000256" key="1">
    <source>
        <dbReference type="SAM" id="MobiDB-lite"/>
    </source>
</evidence>
<reference evidence="2" key="1">
    <citation type="submission" date="2022-11" db="EMBL/GenBank/DDBJ databases">
        <authorList>
            <person name="Petersen C."/>
        </authorList>
    </citation>
    <scope>NUCLEOTIDE SEQUENCE</scope>
    <source>
        <strain evidence="2">IBT 34128</strain>
    </source>
</reference>
<comment type="caution">
    <text evidence="2">The sequence shown here is derived from an EMBL/GenBank/DDBJ whole genome shotgun (WGS) entry which is preliminary data.</text>
</comment>
<feature type="compositionally biased region" description="Basic and acidic residues" evidence="1">
    <location>
        <begin position="83"/>
        <end position="92"/>
    </location>
</feature>
<dbReference type="Proteomes" id="UP001141434">
    <property type="component" value="Unassembled WGS sequence"/>
</dbReference>
<gene>
    <name evidence="2" type="ORF">NUU61_004270</name>
</gene>
<dbReference type="AlphaFoldDB" id="A0A9W9FKY5"/>
<sequence>MSFLPPLRSASRRTLQSTTSSPSFFASSSATFHTSAVRSSLKETDKNRDDLPNFYEAQKEDQVKNSKEGKAKWKAELASNSEADVKADRGEIESDDATFEALQDRTKHLPNRKGPVNKTQ</sequence>
<dbReference type="RefSeq" id="XP_056512879.1">
    <property type="nucleotide sequence ID" value="XM_056654852.1"/>
</dbReference>
<proteinExistence type="predicted"/>
<evidence type="ECO:0000313" key="2">
    <source>
        <dbReference type="EMBL" id="KAJ5102048.1"/>
    </source>
</evidence>
<dbReference type="EMBL" id="JAPMSZ010000005">
    <property type="protein sequence ID" value="KAJ5102048.1"/>
    <property type="molecule type" value="Genomic_DNA"/>
</dbReference>
<feature type="compositionally biased region" description="Basic and acidic residues" evidence="1">
    <location>
        <begin position="40"/>
        <end position="75"/>
    </location>
</feature>
<keyword evidence="3" id="KW-1185">Reference proteome</keyword>
<organism evidence="2 3">
    <name type="scientific">Penicillium alfredii</name>
    <dbReference type="NCBI Taxonomy" id="1506179"/>
    <lineage>
        <taxon>Eukaryota</taxon>
        <taxon>Fungi</taxon>
        <taxon>Dikarya</taxon>
        <taxon>Ascomycota</taxon>
        <taxon>Pezizomycotina</taxon>
        <taxon>Eurotiomycetes</taxon>
        <taxon>Eurotiomycetidae</taxon>
        <taxon>Eurotiales</taxon>
        <taxon>Aspergillaceae</taxon>
        <taxon>Penicillium</taxon>
    </lineage>
</organism>
<evidence type="ECO:0000313" key="3">
    <source>
        <dbReference type="Proteomes" id="UP001141434"/>
    </source>
</evidence>